<proteinExistence type="predicted"/>
<evidence type="ECO:0000256" key="1">
    <source>
        <dbReference type="SAM" id="Phobius"/>
    </source>
</evidence>
<feature type="transmembrane region" description="Helical" evidence="1">
    <location>
        <begin position="6"/>
        <end position="26"/>
    </location>
</feature>
<keyword evidence="1" id="KW-0812">Transmembrane</keyword>
<evidence type="ECO:0000313" key="2">
    <source>
        <dbReference type="EMBL" id="EOS12800.1"/>
    </source>
</evidence>
<organism evidence="2 3">
    <name type="scientific">Phocaeicola sartorii</name>
    <dbReference type="NCBI Taxonomy" id="671267"/>
    <lineage>
        <taxon>Bacteria</taxon>
        <taxon>Pseudomonadati</taxon>
        <taxon>Bacteroidota</taxon>
        <taxon>Bacteroidia</taxon>
        <taxon>Bacteroidales</taxon>
        <taxon>Bacteroidaceae</taxon>
        <taxon>Phocaeicola</taxon>
    </lineage>
</organism>
<dbReference type="EMBL" id="ASSP01000011">
    <property type="protein sequence ID" value="EOS12800.1"/>
    <property type="molecule type" value="Genomic_DNA"/>
</dbReference>
<dbReference type="PATRIC" id="fig|1235788.3.peg.2004"/>
<gene>
    <name evidence="2" type="ORF">C802_01955</name>
</gene>
<protein>
    <recommendedName>
        <fullName evidence="4">Lipooligosaccharide sialyltransferase</fullName>
    </recommendedName>
</protein>
<reference evidence="2 3" key="1">
    <citation type="submission" date="2013-04" db="EMBL/GenBank/DDBJ databases">
        <title>The Genome Sequence of Bacteroides massiliensis dnLKV3.</title>
        <authorList>
            <consortium name="The Broad Institute Genomics Platform"/>
            <consortium name="The Broad Institute Genome Sequencing Center for Infectious Disease"/>
            <person name="Earl A."/>
            <person name="Xavier R."/>
            <person name="Kuhn K."/>
            <person name="Stappenbeck T."/>
            <person name="Walker B."/>
            <person name="Young S."/>
            <person name="Zeng Q."/>
            <person name="Gargeya S."/>
            <person name="Fitzgerald M."/>
            <person name="Haas B."/>
            <person name="Abouelleil A."/>
            <person name="Allen A.W."/>
            <person name="Alvarado L."/>
            <person name="Arachchi H.M."/>
            <person name="Berlin A.M."/>
            <person name="Chapman S.B."/>
            <person name="Gainer-Dewar J."/>
            <person name="Goldberg J."/>
            <person name="Griggs A."/>
            <person name="Gujja S."/>
            <person name="Hansen M."/>
            <person name="Howarth C."/>
            <person name="Imamovic A."/>
            <person name="Ireland A."/>
            <person name="Larimer J."/>
            <person name="McCowan C."/>
            <person name="Murphy C."/>
            <person name="Pearson M."/>
            <person name="Poon T.W."/>
            <person name="Priest M."/>
            <person name="Roberts A."/>
            <person name="Saif S."/>
            <person name="Shea T."/>
            <person name="Sisk P."/>
            <person name="Sykes S."/>
            <person name="Wortman J."/>
            <person name="Nusbaum C."/>
            <person name="Birren B."/>
        </authorList>
    </citation>
    <scope>NUCLEOTIDE SEQUENCE [LARGE SCALE GENOMIC DNA]</scope>
    <source>
        <strain evidence="3">dnLKV3</strain>
    </source>
</reference>
<dbReference type="Gene3D" id="3.40.50.11110">
    <property type="entry name" value="Sialyltransferase, C-terminal GT-B Rossman nucleotide-binding domain"/>
    <property type="match status" value="1"/>
</dbReference>
<dbReference type="Pfam" id="PF07922">
    <property type="entry name" value="Glyco_transf_52"/>
    <property type="match status" value="1"/>
</dbReference>
<dbReference type="Proteomes" id="UP000014200">
    <property type="component" value="Unassembled WGS sequence"/>
</dbReference>
<name>R9I8P4_9BACT</name>
<comment type="caution">
    <text evidence="2">The sequence shown here is derived from an EMBL/GenBank/DDBJ whole genome shotgun (WGS) entry which is preliminary data.</text>
</comment>
<dbReference type="STRING" id="1235788.C802_01955"/>
<keyword evidence="3" id="KW-1185">Reference proteome</keyword>
<dbReference type="HOGENOM" id="CLU_071525_1_0_10"/>
<sequence length="326" mass="37715">MKYKDVKYVCFVDSAYSLLLYILLYGKVQFESTFFFASDAISKSICGKMKFYKFLSKRKLSSSPLAIRVLSRFILSRISYLRWPFLKTVPIYGADHLWFTPALLKKRSMTVLEDGLTNYSYKAMTQTLSLKHHSLYKWIAGTFMCEGEFGYSSQVHKVILTGKFAIPDCIKNKTELVDLLDLWTRADKEFIQNLFDLTYDDVCMIKSKRIMVLTQPYEEMIGTEELLKIYRRIVNLFKSEEVLIKTHPRDTIDYAGAFPNITVYSKKIPVELFVLLGINFSDVYTITSASIYSFPDSVKKHFLGTECHPLLMKKCGKMTMENCCGV</sequence>
<dbReference type="AlphaFoldDB" id="R9I8P4"/>
<evidence type="ECO:0008006" key="4">
    <source>
        <dbReference type="Google" id="ProtNLM"/>
    </source>
</evidence>
<dbReference type="InterPro" id="IPR012477">
    <property type="entry name" value="Glyco_transf_52"/>
</dbReference>
<accession>R9I8P4</accession>
<dbReference type="OrthoDB" id="1100792at2"/>
<dbReference type="RefSeq" id="WP_016276343.1">
    <property type="nucleotide sequence ID" value="NZ_JANKBR010000038.1"/>
</dbReference>
<evidence type="ECO:0000313" key="3">
    <source>
        <dbReference type="Proteomes" id="UP000014200"/>
    </source>
</evidence>
<keyword evidence="1" id="KW-1133">Transmembrane helix</keyword>
<keyword evidence="1" id="KW-0472">Membrane</keyword>